<dbReference type="RefSeq" id="WP_243539348.1">
    <property type="nucleotide sequence ID" value="NZ_CP093442.1"/>
</dbReference>
<organism evidence="2 3">
    <name type="scientific">Bdellovibrio reynosensis</name>
    <dbReference type="NCBI Taxonomy" id="2835041"/>
    <lineage>
        <taxon>Bacteria</taxon>
        <taxon>Pseudomonadati</taxon>
        <taxon>Bdellovibrionota</taxon>
        <taxon>Bdellovibrionia</taxon>
        <taxon>Bdellovibrionales</taxon>
        <taxon>Pseudobdellovibrionaceae</taxon>
        <taxon>Bdellovibrio</taxon>
    </lineage>
</organism>
<sequence length="243" mass="27069">MKEKLSFGLNKTGMKAAPFLSKEMLLEHEELNREPEDSSKDAMDMREEYIKGSDDVGSVPLPMSPQGVISAGLQVLKGNDPKILIDQLGERLAFERSGVRLYDALLTKCMAFGETETVDVVRDFREEEARHFDLIRDAIEDLGGDSTAVTPGADVAGVLGMGIMQVLTDPRTTLPQCIEAILIAELADNDAWKVLIQLCEKVGMPELAEQFREAEINESKHLNFMRSWYEALIIRDESKAQAH</sequence>
<reference evidence="2" key="1">
    <citation type="submission" date="2022-03" db="EMBL/GenBank/DDBJ databases">
        <title>Genome Identification and Characterization of new species Bdellovibrio reynosense LBG001 sp. nov. from a Mexico soil sample.</title>
        <authorList>
            <person name="Camilli A."/>
            <person name="Ajao Y."/>
            <person name="Guo X."/>
        </authorList>
    </citation>
    <scope>NUCLEOTIDE SEQUENCE</scope>
    <source>
        <strain evidence="2">LBG001</strain>
    </source>
</reference>
<dbReference type="CDD" id="cd00657">
    <property type="entry name" value="Ferritin_like"/>
    <property type="match status" value="1"/>
</dbReference>
<keyword evidence="3" id="KW-1185">Reference proteome</keyword>
<protein>
    <submittedName>
        <fullName evidence="2">Ferritin-like domain-containing protein</fullName>
    </submittedName>
</protein>
<name>A0ABY4CFF9_9BACT</name>
<dbReference type="Gene3D" id="1.20.1260.10">
    <property type="match status" value="1"/>
</dbReference>
<feature type="domain" description="Rubrerythrin diiron-binding" evidence="1">
    <location>
        <begin position="91"/>
        <end position="227"/>
    </location>
</feature>
<dbReference type="InterPro" id="IPR009078">
    <property type="entry name" value="Ferritin-like_SF"/>
</dbReference>
<accession>A0ABY4CFF9</accession>
<gene>
    <name evidence="2" type="ORF">MNR06_04855</name>
</gene>
<dbReference type="SUPFAM" id="SSF47240">
    <property type="entry name" value="Ferritin-like"/>
    <property type="match status" value="1"/>
</dbReference>
<evidence type="ECO:0000313" key="2">
    <source>
        <dbReference type="EMBL" id="UOF02278.1"/>
    </source>
</evidence>
<evidence type="ECO:0000313" key="3">
    <source>
        <dbReference type="Proteomes" id="UP000830116"/>
    </source>
</evidence>
<dbReference type="EMBL" id="CP093442">
    <property type="protein sequence ID" value="UOF02278.1"/>
    <property type="molecule type" value="Genomic_DNA"/>
</dbReference>
<dbReference type="Proteomes" id="UP000830116">
    <property type="component" value="Chromosome"/>
</dbReference>
<dbReference type="InterPro" id="IPR012347">
    <property type="entry name" value="Ferritin-like"/>
</dbReference>
<dbReference type="InterPro" id="IPR003251">
    <property type="entry name" value="Rr_diiron-bd_dom"/>
</dbReference>
<evidence type="ECO:0000259" key="1">
    <source>
        <dbReference type="Pfam" id="PF02915"/>
    </source>
</evidence>
<proteinExistence type="predicted"/>
<dbReference type="Pfam" id="PF02915">
    <property type="entry name" value="Rubrerythrin"/>
    <property type="match status" value="1"/>
</dbReference>